<dbReference type="InterPro" id="IPR051684">
    <property type="entry name" value="Electron_Trans/Redox"/>
</dbReference>
<dbReference type="EMBL" id="CP002959">
    <property type="protein sequence ID" value="AFM14687.1"/>
    <property type="molecule type" value="Genomic_DNA"/>
</dbReference>
<accession>I4BBN0</accession>
<dbReference type="KEGG" id="tpx:Turpa_4053"/>
<keyword evidence="7" id="KW-0812">Transmembrane</keyword>
<dbReference type="InterPro" id="IPR017896">
    <property type="entry name" value="4Fe4S_Fe-S-bd"/>
</dbReference>
<evidence type="ECO:0000256" key="2">
    <source>
        <dbReference type="ARBA" id="ARBA00022485"/>
    </source>
</evidence>
<dbReference type="PROSITE" id="PS51379">
    <property type="entry name" value="4FE4S_FER_2"/>
    <property type="match status" value="1"/>
</dbReference>
<feature type="transmembrane region" description="Helical" evidence="7">
    <location>
        <begin position="199"/>
        <end position="220"/>
    </location>
</feature>
<keyword evidence="7" id="KW-1133">Transmembrane helix</keyword>
<feature type="transmembrane region" description="Helical" evidence="7">
    <location>
        <begin position="95"/>
        <end position="119"/>
    </location>
</feature>
<evidence type="ECO:0000313" key="10">
    <source>
        <dbReference type="Proteomes" id="UP000006048"/>
    </source>
</evidence>
<dbReference type="Pfam" id="PF12801">
    <property type="entry name" value="Fer4_5"/>
    <property type="match status" value="1"/>
</dbReference>
<evidence type="ECO:0000256" key="7">
    <source>
        <dbReference type="SAM" id="Phobius"/>
    </source>
</evidence>
<protein>
    <submittedName>
        <fullName evidence="9">Cytochrome c oxidase accessory protein CcoG</fullName>
    </submittedName>
</protein>
<dbReference type="Pfam" id="PF11614">
    <property type="entry name" value="FixG_C"/>
    <property type="match status" value="1"/>
</dbReference>
<reference evidence="9 10" key="1">
    <citation type="submission" date="2012-06" db="EMBL/GenBank/DDBJ databases">
        <title>The complete chromosome of genome of Turneriella parva DSM 21527.</title>
        <authorList>
            <consortium name="US DOE Joint Genome Institute (JGI-PGF)"/>
            <person name="Lucas S."/>
            <person name="Han J."/>
            <person name="Lapidus A."/>
            <person name="Bruce D."/>
            <person name="Goodwin L."/>
            <person name="Pitluck S."/>
            <person name="Peters L."/>
            <person name="Kyrpides N."/>
            <person name="Mavromatis K."/>
            <person name="Ivanova N."/>
            <person name="Mikhailova N."/>
            <person name="Chertkov O."/>
            <person name="Detter J.C."/>
            <person name="Tapia R."/>
            <person name="Han C."/>
            <person name="Land M."/>
            <person name="Hauser L."/>
            <person name="Markowitz V."/>
            <person name="Cheng J.-F."/>
            <person name="Hugenholtz P."/>
            <person name="Woyke T."/>
            <person name="Wu D."/>
            <person name="Gronow S."/>
            <person name="Wellnitz S."/>
            <person name="Brambilla E."/>
            <person name="Klenk H.-P."/>
            <person name="Eisen J.A."/>
        </authorList>
    </citation>
    <scope>NUCLEOTIDE SEQUENCE [LARGE SCALE GENOMIC DNA]</scope>
    <source>
        <strain evidence="10">ATCC BAA-1111 / DSM 21527 / NCTC 11395 / H</strain>
    </source>
</reference>
<gene>
    <name evidence="9" type="ordered locus">Turpa_4053</name>
</gene>
<dbReference type="PANTHER" id="PTHR30176">
    <property type="entry name" value="FERREDOXIN-TYPE PROTEIN NAPH"/>
    <property type="match status" value="1"/>
</dbReference>
<feature type="transmembrane region" description="Helical" evidence="7">
    <location>
        <begin position="168"/>
        <end position="187"/>
    </location>
</feature>
<dbReference type="Proteomes" id="UP000006048">
    <property type="component" value="Chromosome"/>
</dbReference>
<dbReference type="Pfam" id="PF13746">
    <property type="entry name" value="Fer4_18"/>
    <property type="match status" value="1"/>
</dbReference>
<proteinExistence type="predicted"/>
<dbReference type="OrthoDB" id="9786132at2"/>
<keyword evidence="2" id="KW-0004">4Fe-4S</keyword>
<name>I4BBN0_TURPD</name>
<keyword evidence="3" id="KW-0479">Metal-binding</keyword>
<evidence type="ECO:0000256" key="1">
    <source>
        <dbReference type="ARBA" id="ARBA00022448"/>
    </source>
</evidence>
<feature type="domain" description="4Fe-4S ferredoxin-type" evidence="8">
    <location>
        <begin position="289"/>
        <end position="318"/>
    </location>
</feature>
<dbReference type="InterPro" id="IPR017900">
    <property type="entry name" value="4Fe4S_Fe_S_CS"/>
</dbReference>
<evidence type="ECO:0000313" key="9">
    <source>
        <dbReference type="EMBL" id="AFM14687.1"/>
    </source>
</evidence>
<dbReference type="Gene3D" id="2.60.40.10">
    <property type="entry name" value="Immunoglobulins"/>
    <property type="match status" value="1"/>
</dbReference>
<dbReference type="PANTHER" id="PTHR30176:SF3">
    <property type="entry name" value="FERREDOXIN-TYPE PROTEIN NAPH"/>
    <property type="match status" value="1"/>
</dbReference>
<dbReference type="HOGENOM" id="CLU_032118_2_0_12"/>
<sequence length="502" mass="55895">MYTAADPLAKVEKDSEEFRDHIGTINAQGKRAWVYAKKPKGRFFQWRSLVSYVLLALMFAGPYVRIHGQPLLLLNILERKFILFGFVFWPQDFYLVVLGLLTMILTIVLFTSVFGRIWCGWTCPQTVFMEMLFRKIEYAIEGDFQAQKQLALSPWNANKIIRKLLKFIVFYGFSFAIANTFLAYIIGSDELWKIITEPVAQHIAGFIAINIFTIVFFLVFARFREQVCHFACPYGRFQSALVDNDTISVTYDFKRGEKRGTLGTRKKAGFSIVAAAAAGGVTQAEASAGQAAANPYGDCIDCGACVVVCPAGIDIRNGIQLECIQCTACIDACNKMMDSVGKPRGLIRYTSFNSITNGFRSLMKWRTAGYMTLWFGVLSVFAGLLLTREPIETVLLRQPGMLAQRLPDGLIGNLYNAKIFNKTFDSQQAELRLASGIQGELRLIDSLATIGAQNFAEARFFVALKPEAITGQNFPVEIEVISNGKVIARKKTVFISGGATTP</sequence>
<keyword evidence="7" id="KW-0472">Membrane</keyword>
<evidence type="ECO:0000256" key="4">
    <source>
        <dbReference type="ARBA" id="ARBA00022982"/>
    </source>
</evidence>
<dbReference type="PATRIC" id="fig|869212.3.peg.4087"/>
<dbReference type="NCBIfam" id="TIGR02745">
    <property type="entry name" value="ccoG_rdxA_fixG"/>
    <property type="match status" value="1"/>
</dbReference>
<dbReference type="RefSeq" id="WP_014805163.1">
    <property type="nucleotide sequence ID" value="NC_018020.1"/>
</dbReference>
<dbReference type="STRING" id="869212.Turpa_4053"/>
<evidence type="ECO:0000256" key="3">
    <source>
        <dbReference type="ARBA" id="ARBA00022723"/>
    </source>
</evidence>
<dbReference type="InterPro" id="IPR013783">
    <property type="entry name" value="Ig-like_fold"/>
</dbReference>
<feature type="transmembrane region" description="Helical" evidence="7">
    <location>
        <begin position="368"/>
        <end position="387"/>
    </location>
</feature>
<evidence type="ECO:0000256" key="5">
    <source>
        <dbReference type="ARBA" id="ARBA00023004"/>
    </source>
</evidence>
<dbReference type="AlphaFoldDB" id="I4BBN0"/>
<feature type="transmembrane region" description="Helical" evidence="7">
    <location>
        <begin position="44"/>
        <end position="64"/>
    </location>
</feature>
<keyword evidence="4" id="KW-0249">Electron transport</keyword>
<dbReference type="InterPro" id="IPR032879">
    <property type="entry name" value="FixG_C"/>
</dbReference>
<evidence type="ECO:0000259" key="8">
    <source>
        <dbReference type="PROSITE" id="PS51379"/>
    </source>
</evidence>
<dbReference type="PROSITE" id="PS00198">
    <property type="entry name" value="4FE4S_FER_1"/>
    <property type="match status" value="1"/>
</dbReference>
<keyword evidence="10" id="KW-1185">Reference proteome</keyword>
<dbReference type="GO" id="GO:0051539">
    <property type="term" value="F:4 iron, 4 sulfur cluster binding"/>
    <property type="evidence" value="ECO:0007669"/>
    <property type="project" value="UniProtKB-KW"/>
</dbReference>
<keyword evidence="5" id="KW-0408">Iron</keyword>
<dbReference type="SUPFAM" id="SSF54862">
    <property type="entry name" value="4Fe-4S ferredoxins"/>
    <property type="match status" value="1"/>
</dbReference>
<evidence type="ECO:0000256" key="6">
    <source>
        <dbReference type="ARBA" id="ARBA00023014"/>
    </source>
</evidence>
<keyword evidence="1" id="KW-0813">Transport</keyword>
<dbReference type="InterPro" id="IPR014116">
    <property type="entry name" value="Cyt_c_oxidase_cbb3_FixG"/>
</dbReference>
<keyword evidence="6" id="KW-0411">Iron-sulfur</keyword>
<dbReference type="GO" id="GO:0005886">
    <property type="term" value="C:plasma membrane"/>
    <property type="evidence" value="ECO:0007669"/>
    <property type="project" value="TreeGrafter"/>
</dbReference>
<organism evidence="9 10">
    <name type="scientific">Turneriella parva (strain ATCC BAA-1111 / DSM 21527 / NCTC 11395 / H)</name>
    <name type="common">Leptospira parva</name>
    <dbReference type="NCBI Taxonomy" id="869212"/>
    <lineage>
        <taxon>Bacteria</taxon>
        <taxon>Pseudomonadati</taxon>
        <taxon>Spirochaetota</taxon>
        <taxon>Spirochaetia</taxon>
        <taxon>Leptospirales</taxon>
        <taxon>Leptospiraceae</taxon>
        <taxon>Turneriella</taxon>
    </lineage>
</organism>
<dbReference type="GO" id="GO:0046872">
    <property type="term" value="F:metal ion binding"/>
    <property type="evidence" value="ECO:0007669"/>
    <property type="project" value="UniProtKB-KW"/>
</dbReference>